<protein>
    <submittedName>
        <fullName evidence="2">Uncharacterized protein</fullName>
    </submittedName>
</protein>
<proteinExistence type="predicted"/>
<evidence type="ECO:0000313" key="3">
    <source>
        <dbReference type="Proteomes" id="UP000183461"/>
    </source>
</evidence>
<dbReference type="RefSeq" id="WP_072299742.1">
    <property type="nucleotide sequence ID" value="NZ_FPIP01000003.1"/>
</dbReference>
<dbReference type="AlphaFoldDB" id="A0A1K1MUI9"/>
<feature type="compositionally biased region" description="Basic and acidic residues" evidence="1">
    <location>
        <begin position="22"/>
        <end position="34"/>
    </location>
</feature>
<sequence length="498" mass="56877">MKKFISILAALTLMAGCFSCSEEKDSKSDSKPVEADTTISEADGSVDEPVVQQQAEFREYQAEDFKTINVNLTKTDKEPPFKLHSLNISELDFGERISPCKQGEYRDKYKPDFSDIDDPDIDDEYREYMESVRTEWENICKVPAKGAIQFWRQCGNDIYAAVGYDTYCSGGDHEVSIFRVDGLTGEATEIYRHSDPEESFNVETIAVPNGKVYLSVKDKGLMYLDGDKLVPMHYLEGYSHSLMGDSSDKLVFMSTKTFLKEVPDDYEPQSGDIVPEKDGKRYLNTGEEKVISEYLPDKDEWKEISRRTYTPEEINSGIEYENLPRVYGKLAAHTEKPEGKRKLDVVTDEYRVGTGITGLDILYADHDRLVVKLSNKNIVHVFDMAKMEHYVLDCSGLAPMSQYFGGGIFVYANNIESNIYYIMPELGLTFTFNKFHEKIDESYSSYINAYRGDGSFGFQQGIAMNKQEKRDPETNNVIYTNYDYEENIYWVNGDEMNG</sequence>
<accession>A0A1K1MUI9</accession>
<dbReference type="EMBL" id="FPIP01000003">
    <property type="protein sequence ID" value="SFW26840.1"/>
    <property type="molecule type" value="Genomic_DNA"/>
</dbReference>
<evidence type="ECO:0000256" key="1">
    <source>
        <dbReference type="SAM" id="MobiDB-lite"/>
    </source>
</evidence>
<dbReference type="Proteomes" id="UP000183461">
    <property type="component" value="Unassembled WGS sequence"/>
</dbReference>
<gene>
    <name evidence="2" type="ORF">SAMN02910280_1392</name>
</gene>
<evidence type="ECO:0000313" key="2">
    <source>
        <dbReference type="EMBL" id="SFW26840.1"/>
    </source>
</evidence>
<reference evidence="2 3" key="1">
    <citation type="submission" date="2016-11" db="EMBL/GenBank/DDBJ databases">
        <authorList>
            <person name="Jaros S."/>
            <person name="Januszkiewicz K."/>
            <person name="Wedrychowicz H."/>
        </authorList>
    </citation>
    <scope>NUCLEOTIDE SEQUENCE [LARGE SCALE GENOMIC DNA]</scope>
    <source>
        <strain evidence="2 3">YL228</strain>
    </source>
</reference>
<name>A0A1K1MUI9_RUMFL</name>
<dbReference type="PROSITE" id="PS51257">
    <property type="entry name" value="PROKAR_LIPOPROTEIN"/>
    <property type="match status" value="1"/>
</dbReference>
<organism evidence="2 3">
    <name type="scientific">Ruminococcus flavefaciens</name>
    <dbReference type="NCBI Taxonomy" id="1265"/>
    <lineage>
        <taxon>Bacteria</taxon>
        <taxon>Bacillati</taxon>
        <taxon>Bacillota</taxon>
        <taxon>Clostridia</taxon>
        <taxon>Eubacteriales</taxon>
        <taxon>Oscillospiraceae</taxon>
        <taxon>Ruminococcus</taxon>
    </lineage>
</organism>
<feature type="region of interest" description="Disordered" evidence="1">
    <location>
        <begin position="22"/>
        <end position="48"/>
    </location>
</feature>